<keyword evidence="1" id="KW-0808">Transferase</keyword>
<dbReference type="EC" id="2.4.-.-" evidence="1"/>
<reference evidence="1 2" key="1">
    <citation type="submission" date="2023-09" db="EMBL/GenBank/DDBJ databases">
        <title>Novel taxa isolated from Blanes Bay.</title>
        <authorList>
            <person name="Rey-Velasco X."/>
            <person name="Lucena T."/>
        </authorList>
    </citation>
    <scope>NUCLEOTIDE SEQUENCE [LARGE SCALE GENOMIC DNA]</scope>
    <source>
        <strain evidence="1 2">S334</strain>
    </source>
</reference>
<proteinExistence type="predicted"/>
<dbReference type="EMBL" id="JAVTTP010000001">
    <property type="protein sequence ID" value="MDT7828083.1"/>
    <property type="molecule type" value="Genomic_DNA"/>
</dbReference>
<accession>A0ABU3L495</accession>
<dbReference type="RefSeq" id="WP_314013210.1">
    <property type="nucleotide sequence ID" value="NZ_JAVTTP010000001.1"/>
</dbReference>
<sequence>MGSQKRKLLIIGPYPPPFGGVSVHIKRLITLLSANFEIIKIDESPHLKPTLFNLRSFNFLTYFKLVSKSNIIHIHSGHYLLRLLHFCTAKILNKKMIITVHAYEEKGKTFIEKYIDLFIFKQTGLVILVSEEISQKFNLKNFLIKNAFLPPNLQEEEPLQLTINNWLQDKKDKGYFICCSNASRLDICNNEDLYGLDICIEAAKLCKEKNIKIAFVFIVSDTTGRLSVKLYEDLIQKYNLGNLFFLHKFSISFISLVKQADIILRATNTDGDALTVREGLFLGKIVIASDVVKRPAGTYIFKNRDLNSLMKVINEVDSDLKNNSGILTTATDLPQFNASNYKDFYLNYVYN</sequence>
<dbReference type="Gene3D" id="3.40.50.2000">
    <property type="entry name" value="Glycogen Phosphorylase B"/>
    <property type="match status" value="2"/>
</dbReference>
<keyword evidence="2" id="KW-1185">Reference proteome</keyword>
<comment type="caution">
    <text evidence="1">The sequence shown here is derived from an EMBL/GenBank/DDBJ whole genome shotgun (WGS) entry which is preliminary data.</text>
</comment>
<evidence type="ECO:0000313" key="1">
    <source>
        <dbReference type="EMBL" id="MDT7828083.1"/>
    </source>
</evidence>
<name>A0ABU3L495_9FLAO</name>
<keyword evidence="1" id="KW-0328">Glycosyltransferase</keyword>
<protein>
    <submittedName>
        <fullName evidence="1">Glycosyltransferase</fullName>
        <ecNumber evidence="1">2.4.-.-</ecNumber>
    </submittedName>
</protein>
<dbReference type="SUPFAM" id="SSF53756">
    <property type="entry name" value="UDP-Glycosyltransferase/glycogen phosphorylase"/>
    <property type="match status" value="1"/>
</dbReference>
<organism evidence="1 2">
    <name type="scientific">Pricia mediterranea</name>
    <dbReference type="NCBI Taxonomy" id="3076079"/>
    <lineage>
        <taxon>Bacteria</taxon>
        <taxon>Pseudomonadati</taxon>
        <taxon>Bacteroidota</taxon>
        <taxon>Flavobacteriia</taxon>
        <taxon>Flavobacteriales</taxon>
        <taxon>Flavobacteriaceae</taxon>
        <taxon>Pricia</taxon>
    </lineage>
</organism>
<dbReference type="GO" id="GO:0016757">
    <property type="term" value="F:glycosyltransferase activity"/>
    <property type="evidence" value="ECO:0007669"/>
    <property type="project" value="UniProtKB-KW"/>
</dbReference>
<dbReference type="Proteomes" id="UP001250656">
    <property type="component" value="Unassembled WGS sequence"/>
</dbReference>
<gene>
    <name evidence="1" type="ORF">RQM65_05320</name>
</gene>
<evidence type="ECO:0000313" key="2">
    <source>
        <dbReference type="Proteomes" id="UP001250656"/>
    </source>
</evidence>